<protein>
    <recommendedName>
        <fullName evidence="3">Apple domain-containing protein</fullName>
    </recommendedName>
</protein>
<dbReference type="Gene3D" id="3.50.4.10">
    <property type="entry name" value="Hepatocyte Growth Factor"/>
    <property type="match status" value="1"/>
</dbReference>
<sequence>MSYYSIQGNYTGGSKSPSFKETMENSNSQQNINQLMGSTMGPPMGQPMNQYMMGPTTEPTMGPSMNQYMMGPTTEPTMGPTMGPPMMFTPNAQPMMFPPTEQPMMFLPTTQPMIIPPTEQPMMFLPTEQPMMFQNTDQPIIEHLSNPEIILNINLPIFKFDKNNVFSNIVVNSTLQLMYERYYLIYTYADQTKSTIRLPDHPNKFPNNFYIMSVSANNNTQQFTYKFYNGATLTTPTLDFVPISKNYGKEYPNNDIKYAQDEPFEYCAINCKRTEGCVGYTLHLDNKKGCWLKSKIDLNNLTNNINRDTYTIK</sequence>
<reference evidence="2" key="1">
    <citation type="journal article" date="2020" name="Nature">
        <title>Giant virus diversity and host interactions through global metagenomics.</title>
        <authorList>
            <person name="Schulz F."/>
            <person name="Roux S."/>
            <person name="Paez-Espino D."/>
            <person name="Jungbluth S."/>
            <person name="Walsh D.A."/>
            <person name="Denef V.J."/>
            <person name="McMahon K.D."/>
            <person name="Konstantinidis K.T."/>
            <person name="Eloe-Fadrosh E.A."/>
            <person name="Kyrpides N.C."/>
            <person name="Woyke T."/>
        </authorList>
    </citation>
    <scope>NUCLEOTIDE SEQUENCE</scope>
    <source>
        <strain evidence="2">GVMAG-M-3300023179-2</strain>
    </source>
</reference>
<evidence type="ECO:0000313" key="2">
    <source>
        <dbReference type="EMBL" id="QHT27097.1"/>
    </source>
</evidence>
<dbReference type="AlphaFoldDB" id="A0A6C0ED47"/>
<name>A0A6C0ED47_9ZZZZ</name>
<dbReference type="EMBL" id="MN739810">
    <property type="protein sequence ID" value="QHT27097.1"/>
    <property type="molecule type" value="Genomic_DNA"/>
</dbReference>
<accession>A0A6C0ED47</accession>
<proteinExistence type="predicted"/>
<feature type="region of interest" description="Disordered" evidence="1">
    <location>
        <begin position="1"/>
        <end position="27"/>
    </location>
</feature>
<organism evidence="2">
    <name type="scientific">viral metagenome</name>
    <dbReference type="NCBI Taxonomy" id="1070528"/>
    <lineage>
        <taxon>unclassified sequences</taxon>
        <taxon>metagenomes</taxon>
        <taxon>organismal metagenomes</taxon>
    </lineage>
</organism>
<evidence type="ECO:0008006" key="3">
    <source>
        <dbReference type="Google" id="ProtNLM"/>
    </source>
</evidence>
<evidence type="ECO:0000256" key="1">
    <source>
        <dbReference type="SAM" id="MobiDB-lite"/>
    </source>
</evidence>